<reference evidence="11 12" key="1">
    <citation type="submission" date="2019-02" db="EMBL/GenBank/DDBJ databases">
        <title>Prokaryotic population dynamics and viral predation in marine succession experiment using metagenomics: the confinement effect.</title>
        <authorList>
            <person name="Haro-Moreno J.M."/>
            <person name="Rodriguez-Valera F."/>
            <person name="Lopez-Perez M."/>
        </authorList>
    </citation>
    <scope>NUCLEOTIDE SEQUENCE [LARGE SCALE GENOMIC DNA]</scope>
    <source>
        <strain evidence="11">MED-G165</strain>
    </source>
</reference>
<evidence type="ECO:0000313" key="12">
    <source>
        <dbReference type="Proteomes" id="UP000316449"/>
    </source>
</evidence>
<organism evidence="11 12">
    <name type="scientific">SAR86 cluster bacterium</name>
    <dbReference type="NCBI Taxonomy" id="2030880"/>
    <lineage>
        <taxon>Bacteria</taxon>
        <taxon>Pseudomonadati</taxon>
        <taxon>Pseudomonadota</taxon>
        <taxon>Gammaproteobacteria</taxon>
        <taxon>SAR86 cluster</taxon>
    </lineage>
</organism>
<dbReference type="SUPFAM" id="SSF51366">
    <property type="entry name" value="Ribulose-phoshate binding barrel"/>
    <property type="match status" value="1"/>
</dbReference>
<dbReference type="Proteomes" id="UP000316449">
    <property type="component" value="Unassembled WGS sequence"/>
</dbReference>
<dbReference type="Gene3D" id="3.20.20.70">
    <property type="entry name" value="Aldolase class I"/>
    <property type="match status" value="1"/>
</dbReference>
<comment type="caution">
    <text evidence="11">The sequence shown here is derived from an EMBL/GenBank/DDBJ whole genome shotgun (WGS) entry which is preliminary data.</text>
</comment>
<sequence>MKLKICGINDIDILQYACDMGVDFVGFILANDSPRKISDHLLTSLENFNFKNTSPVFIFVNPSVEEVRKITTKIENSILQFHGDEGDAFCQQFNQPFWKTIRVKNSQSLKAINNFSSADAILLETFSDSSYGGTGKVFDWDLLNNISLEQGYVLAGGINSENIKKAVSMNPWCIDVNSGVESSLALKDKTLIAEIIKKFKNG</sequence>
<comment type="similarity">
    <text evidence="9">Belongs to the TrpF family.</text>
</comment>
<evidence type="ECO:0000256" key="1">
    <source>
        <dbReference type="ARBA" id="ARBA00001164"/>
    </source>
</evidence>
<evidence type="ECO:0000256" key="4">
    <source>
        <dbReference type="ARBA" id="ARBA00022272"/>
    </source>
</evidence>
<comment type="catalytic activity">
    <reaction evidence="1 9">
        <text>N-(5-phospho-beta-D-ribosyl)anthranilate = 1-(2-carboxyphenylamino)-1-deoxy-D-ribulose 5-phosphate</text>
        <dbReference type="Rhea" id="RHEA:21540"/>
        <dbReference type="ChEBI" id="CHEBI:18277"/>
        <dbReference type="ChEBI" id="CHEBI:58613"/>
        <dbReference type="EC" id="5.3.1.24"/>
    </reaction>
</comment>
<protein>
    <recommendedName>
        <fullName evidence="4 9">N-(5'-phosphoribosyl)anthranilate isomerase</fullName>
        <shortName evidence="9">PRAI</shortName>
        <ecNumber evidence="3 9">5.3.1.24</ecNumber>
    </recommendedName>
</protein>
<dbReference type="EC" id="5.3.1.24" evidence="3 9"/>
<accession>A0A520MT88</accession>
<name>A0A520MT88_9GAMM</name>
<comment type="pathway">
    <text evidence="2 9">Amino-acid biosynthesis; L-tryptophan biosynthesis; L-tryptophan from chorismate: step 3/5.</text>
</comment>
<dbReference type="CDD" id="cd00405">
    <property type="entry name" value="PRAI"/>
    <property type="match status" value="1"/>
</dbReference>
<dbReference type="EMBL" id="SHBK01000010">
    <property type="protein sequence ID" value="RZO24429.1"/>
    <property type="molecule type" value="Genomic_DNA"/>
</dbReference>
<dbReference type="InterPro" id="IPR011060">
    <property type="entry name" value="RibuloseP-bd_barrel"/>
</dbReference>
<dbReference type="InterPro" id="IPR013785">
    <property type="entry name" value="Aldolase_TIM"/>
</dbReference>
<evidence type="ECO:0000256" key="7">
    <source>
        <dbReference type="ARBA" id="ARBA00023141"/>
    </source>
</evidence>
<evidence type="ECO:0000259" key="10">
    <source>
        <dbReference type="Pfam" id="PF00697"/>
    </source>
</evidence>
<dbReference type="PANTHER" id="PTHR42894">
    <property type="entry name" value="N-(5'-PHOSPHORIBOSYL)ANTHRANILATE ISOMERASE"/>
    <property type="match status" value="1"/>
</dbReference>
<keyword evidence="7 9" id="KW-0057">Aromatic amino acid biosynthesis</keyword>
<keyword evidence="8 9" id="KW-0413">Isomerase</keyword>
<evidence type="ECO:0000256" key="3">
    <source>
        <dbReference type="ARBA" id="ARBA00012572"/>
    </source>
</evidence>
<dbReference type="AlphaFoldDB" id="A0A520MT88"/>
<dbReference type="UniPathway" id="UPA00035">
    <property type="reaction ID" value="UER00042"/>
</dbReference>
<evidence type="ECO:0000256" key="5">
    <source>
        <dbReference type="ARBA" id="ARBA00022605"/>
    </source>
</evidence>
<dbReference type="GO" id="GO:0004640">
    <property type="term" value="F:phosphoribosylanthranilate isomerase activity"/>
    <property type="evidence" value="ECO:0007669"/>
    <property type="project" value="UniProtKB-UniRule"/>
</dbReference>
<dbReference type="HAMAP" id="MF_00135">
    <property type="entry name" value="PRAI"/>
    <property type="match status" value="1"/>
</dbReference>
<evidence type="ECO:0000256" key="6">
    <source>
        <dbReference type="ARBA" id="ARBA00022822"/>
    </source>
</evidence>
<dbReference type="InterPro" id="IPR044643">
    <property type="entry name" value="TrpF_fam"/>
</dbReference>
<evidence type="ECO:0000256" key="9">
    <source>
        <dbReference type="HAMAP-Rule" id="MF_00135"/>
    </source>
</evidence>
<dbReference type="PANTHER" id="PTHR42894:SF1">
    <property type="entry name" value="N-(5'-PHOSPHORIBOSYL)ANTHRANILATE ISOMERASE"/>
    <property type="match status" value="1"/>
</dbReference>
<gene>
    <name evidence="9" type="primary">trpF</name>
    <name evidence="11" type="ORF">EVA98_01310</name>
</gene>
<feature type="domain" description="N-(5'phosphoribosyl) anthranilate isomerase (PRAI)" evidence="10">
    <location>
        <begin position="4"/>
        <end position="197"/>
    </location>
</feature>
<keyword evidence="6 9" id="KW-0822">Tryptophan biosynthesis</keyword>
<evidence type="ECO:0000256" key="8">
    <source>
        <dbReference type="ARBA" id="ARBA00023235"/>
    </source>
</evidence>
<dbReference type="InterPro" id="IPR001240">
    <property type="entry name" value="PRAI_dom"/>
</dbReference>
<evidence type="ECO:0000313" key="11">
    <source>
        <dbReference type="EMBL" id="RZO24429.1"/>
    </source>
</evidence>
<dbReference type="Pfam" id="PF00697">
    <property type="entry name" value="PRAI"/>
    <property type="match status" value="1"/>
</dbReference>
<proteinExistence type="inferred from homology"/>
<keyword evidence="5 9" id="KW-0028">Amino-acid biosynthesis</keyword>
<dbReference type="GO" id="GO:0000162">
    <property type="term" value="P:L-tryptophan biosynthetic process"/>
    <property type="evidence" value="ECO:0007669"/>
    <property type="project" value="UniProtKB-UniRule"/>
</dbReference>
<evidence type="ECO:0000256" key="2">
    <source>
        <dbReference type="ARBA" id="ARBA00004664"/>
    </source>
</evidence>